<dbReference type="AlphaFoldDB" id="A0A7J7ECW2"/>
<dbReference type="InterPro" id="IPR043136">
    <property type="entry name" value="B30.2/SPRY_sf"/>
</dbReference>
<dbReference type="Gene3D" id="2.60.120.920">
    <property type="match status" value="1"/>
</dbReference>
<accession>A0A7J7ECW2</accession>
<dbReference type="PANTHER" id="PTHR24103">
    <property type="entry name" value="E3 UBIQUITIN-PROTEIN LIGASE TRIM"/>
    <property type="match status" value="1"/>
</dbReference>
<evidence type="ECO:0000256" key="2">
    <source>
        <dbReference type="ARBA" id="ARBA00022833"/>
    </source>
</evidence>
<keyword evidence="1 3" id="KW-0479">Metal-binding</keyword>
<keyword evidence="1 3" id="KW-0863">Zinc-finger</keyword>
<dbReference type="InterPro" id="IPR050143">
    <property type="entry name" value="TRIM/RBCC"/>
</dbReference>
<dbReference type="EMBL" id="JACDTQ010003641">
    <property type="protein sequence ID" value="KAF5913589.1"/>
    <property type="molecule type" value="Genomic_DNA"/>
</dbReference>
<dbReference type="InterPro" id="IPR013320">
    <property type="entry name" value="ConA-like_dom_sf"/>
</dbReference>
<evidence type="ECO:0000256" key="1">
    <source>
        <dbReference type="ARBA" id="ARBA00022771"/>
    </source>
</evidence>
<organism evidence="6 7">
    <name type="scientific">Diceros bicornis minor</name>
    <name type="common">South-central black rhinoceros</name>
    <dbReference type="NCBI Taxonomy" id="77932"/>
    <lineage>
        <taxon>Eukaryota</taxon>
        <taxon>Metazoa</taxon>
        <taxon>Chordata</taxon>
        <taxon>Craniata</taxon>
        <taxon>Vertebrata</taxon>
        <taxon>Euteleostomi</taxon>
        <taxon>Mammalia</taxon>
        <taxon>Eutheria</taxon>
        <taxon>Laurasiatheria</taxon>
        <taxon>Perissodactyla</taxon>
        <taxon>Rhinocerotidae</taxon>
        <taxon>Diceros</taxon>
    </lineage>
</organism>
<name>A0A7J7ECW2_DICBM</name>
<dbReference type="Proteomes" id="UP000551758">
    <property type="component" value="Unassembled WGS sequence"/>
</dbReference>
<dbReference type="PROSITE" id="PS50119">
    <property type="entry name" value="ZF_BBOX"/>
    <property type="match status" value="1"/>
</dbReference>
<dbReference type="PROSITE" id="PS50188">
    <property type="entry name" value="B302_SPRY"/>
    <property type="match status" value="1"/>
</dbReference>
<proteinExistence type="predicted"/>
<dbReference type="SUPFAM" id="SSF49899">
    <property type="entry name" value="Concanavalin A-like lectins/glucanases"/>
    <property type="match status" value="1"/>
</dbReference>
<dbReference type="SUPFAM" id="SSF57845">
    <property type="entry name" value="B-box zinc-binding domain"/>
    <property type="match status" value="1"/>
</dbReference>
<sequence>MSFTTYLAHFQLGASWPVDLDYLREPLSSFPPQGTRGNCWKRKPPCEKHNQVPTLFCEEDLELLCPQCKVSSDHLDHTLTPIEKAAASHRRKLKSYIEPLRKQVEEAERGLKHFFPKEQDAIHARLLMEEKDDEKDLADNKRQTPDPIFTLKKSALEVFPGRYGVTDGLERIYKYENLKTPTDRELRCLSTIFKPAKNVQHISGILTLYLKTSHHKLINSENRKSMMFDMRKPNCPPGFSPLTFYTVLGSEGFDAGRRFWQVEVRGTGVWSFGICKESLPGNANTAPFARNACWQFHHQTNAGSIWDLASGSRWMDLHLDYESGEILLYNLNDRSYLFILIR</sequence>
<dbReference type="Pfam" id="PF00643">
    <property type="entry name" value="zf-B_box"/>
    <property type="match status" value="1"/>
</dbReference>
<evidence type="ECO:0000256" key="3">
    <source>
        <dbReference type="PROSITE-ProRule" id="PRU00024"/>
    </source>
</evidence>
<evidence type="ECO:0000259" key="4">
    <source>
        <dbReference type="PROSITE" id="PS50119"/>
    </source>
</evidence>
<dbReference type="SMART" id="SM00336">
    <property type="entry name" value="BBOX"/>
    <property type="match status" value="1"/>
</dbReference>
<evidence type="ECO:0000259" key="5">
    <source>
        <dbReference type="PROSITE" id="PS50188"/>
    </source>
</evidence>
<keyword evidence="2" id="KW-0862">Zinc</keyword>
<dbReference type="GO" id="GO:0008270">
    <property type="term" value="F:zinc ion binding"/>
    <property type="evidence" value="ECO:0007669"/>
    <property type="project" value="UniProtKB-KW"/>
</dbReference>
<keyword evidence="7" id="KW-1185">Reference proteome</keyword>
<protein>
    <submittedName>
        <fullName evidence="6">Uncharacterized protein</fullName>
    </submittedName>
</protein>
<feature type="domain" description="B30.2/SPRY" evidence="5">
    <location>
        <begin position="186"/>
        <end position="342"/>
    </location>
</feature>
<dbReference type="InterPro" id="IPR000315">
    <property type="entry name" value="Znf_B-box"/>
</dbReference>
<dbReference type="Gene3D" id="3.30.160.60">
    <property type="entry name" value="Classic Zinc Finger"/>
    <property type="match status" value="1"/>
</dbReference>
<comment type="caution">
    <text evidence="6">The sequence shown here is derived from an EMBL/GenBank/DDBJ whole genome shotgun (WGS) entry which is preliminary data.</text>
</comment>
<evidence type="ECO:0000313" key="6">
    <source>
        <dbReference type="EMBL" id="KAF5913589.1"/>
    </source>
</evidence>
<evidence type="ECO:0000313" key="7">
    <source>
        <dbReference type="Proteomes" id="UP000551758"/>
    </source>
</evidence>
<feature type="domain" description="B box-type" evidence="4">
    <location>
        <begin position="41"/>
        <end position="82"/>
    </location>
</feature>
<gene>
    <name evidence="6" type="ORF">HPG69_017209</name>
</gene>
<dbReference type="InterPro" id="IPR001870">
    <property type="entry name" value="B30.2/SPRY"/>
</dbReference>
<reference evidence="6 7" key="1">
    <citation type="journal article" date="2020" name="Mol. Biol. Evol.">
        <title>Interspecific Gene Flow and the Evolution of Specialization in Black and White Rhinoceros.</title>
        <authorList>
            <person name="Moodley Y."/>
            <person name="Westbury M.V."/>
            <person name="Russo I.M."/>
            <person name="Gopalakrishnan S."/>
            <person name="Rakotoarivelo A."/>
            <person name="Olsen R.A."/>
            <person name="Prost S."/>
            <person name="Tunstall T."/>
            <person name="Ryder O.A."/>
            <person name="Dalen L."/>
            <person name="Bruford M.W."/>
        </authorList>
    </citation>
    <scope>NUCLEOTIDE SEQUENCE [LARGE SCALE GENOMIC DNA]</scope>
    <source>
        <strain evidence="6">SBR-YM</strain>
        <tissue evidence="6">Skin</tissue>
    </source>
</reference>